<proteinExistence type="predicted"/>
<dbReference type="InterPro" id="IPR011604">
    <property type="entry name" value="PDDEXK-like_dom_sf"/>
</dbReference>
<evidence type="ECO:0000313" key="3">
    <source>
        <dbReference type="EMBL" id="QHU30517.1"/>
    </source>
</evidence>
<dbReference type="Gene3D" id="3.90.320.10">
    <property type="match status" value="1"/>
</dbReference>
<feature type="domain" description="YqaJ viral recombinase" evidence="2">
    <location>
        <begin position="37"/>
        <end position="178"/>
    </location>
</feature>
<evidence type="ECO:0000256" key="1">
    <source>
        <dbReference type="SAM" id="MobiDB-lite"/>
    </source>
</evidence>
<dbReference type="SUPFAM" id="SSF52980">
    <property type="entry name" value="Restriction endonuclease-like"/>
    <property type="match status" value="1"/>
</dbReference>
<dbReference type="EMBL" id="MN740509">
    <property type="protein sequence ID" value="QHU30517.1"/>
    <property type="molecule type" value="Genomic_DNA"/>
</dbReference>
<organism evidence="3">
    <name type="scientific">viral metagenome</name>
    <dbReference type="NCBI Taxonomy" id="1070528"/>
    <lineage>
        <taxon>unclassified sequences</taxon>
        <taxon>metagenomes</taxon>
        <taxon>organismal metagenomes</taxon>
    </lineage>
</organism>
<reference evidence="3" key="1">
    <citation type="journal article" date="2020" name="Nature">
        <title>Giant virus diversity and host interactions through global metagenomics.</title>
        <authorList>
            <person name="Schulz F."/>
            <person name="Roux S."/>
            <person name="Paez-Espino D."/>
            <person name="Jungbluth S."/>
            <person name="Walsh D.A."/>
            <person name="Denef V.J."/>
            <person name="McMahon K.D."/>
            <person name="Konstantinidis K.T."/>
            <person name="Eloe-Fadrosh E.A."/>
            <person name="Kyrpides N.C."/>
            <person name="Woyke T."/>
        </authorList>
    </citation>
    <scope>NUCLEOTIDE SEQUENCE</scope>
    <source>
        <strain evidence="3">GVMAG-M-3300027833-19</strain>
    </source>
</reference>
<protein>
    <recommendedName>
        <fullName evidence="2">YqaJ viral recombinase domain-containing protein</fullName>
    </recommendedName>
</protein>
<feature type="region of interest" description="Disordered" evidence="1">
    <location>
        <begin position="360"/>
        <end position="396"/>
    </location>
</feature>
<name>A0A6C0LJ23_9ZZZZ</name>
<dbReference type="Pfam" id="PF09588">
    <property type="entry name" value="YqaJ"/>
    <property type="match status" value="1"/>
</dbReference>
<accession>A0A6C0LJ23</accession>
<evidence type="ECO:0000259" key="2">
    <source>
        <dbReference type="Pfam" id="PF09588"/>
    </source>
</evidence>
<dbReference type="AlphaFoldDB" id="A0A6C0LJ23"/>
<sequence length="396" mass="45412">MNKNSITKLIKNIEKRAKGPEQGSDAWLALRVPNKDRKRGRIGGSDMATLLNLNPYGSRKELMLCKQGKKKVKIDNVFVHLGSLLEEITVIYFEKIFNTTVYCKNISLVDPTGIQSVIFSPDGLCCMPLKNNKIQLEPMTDDTKCCPVLIEIKNPWSRKLTRNGDVPAQYKPQVQAGLMSIPDTHCGIFIDSQTKLCEYRQLFTDGYNSELHRGNSRIDNEDQKPLSMGIVLCYGELPKEFNKRYCKKVKFDKKSVYDFGSVTQQNNCSNLLKSIKYNQLKVEYHPLYNNAEEAENDSEIDNIIKDKNAIGIICYKIYDITYTVCYRDIEMIKEIKSELKKYGEGDYDIDGDYVMRKRKRSASKQRTGLPNLQFDFDSDDGEEGDKKFTFSDSDDD</sequence>
<dbReference type="InterPro" id="IPR011335">
    <property type="entry name" value="Restrct_endonuc-II-like"/>
</dbReference>
<dbReference type="InterPro" id="IPR019080">
    <property type="entry name" value="YqaJ_viral_recombinase"/>
</dbReference>